<name>A0A8I1DR23_BURCE</name>
<gene>
    <name evidence="1" type="ORF">JAO13_27205</name>
</gene>
<evidence type="ECO:0000313" key="2">
    <source>
        <dbReference type="Proteomes" id="UP000645612"/>
    </source>
</evidence>
<comment type="caution">
    <text evidence="1">The sequence shown here is derived from an EMBL/GenBank/DDBJ whole genome shotgun (WGS) entry which is preliminary data.</text>
</comment>
<dbReference type="RefSeq" id="WP_176131953.1">
    <property type="nucleotide sequence ID" value="NZ_CADDZZ010000052.1"/>
</dbReference>
<sequence>MKKAPDSLLNSAHVLSLSLPKREAERQHMPRIKALDNLLKQYAGTHYQYDAR</sequence>
<organism evidence="1 2">
    <name type="scientific">Burkholderia cepacia</name>
    <name type="common">Pseudomonas cepacia</name>
    <dbReference type="NCBI Taxonomy" id="292"/>
    <lineage>
        <taxon>Bacteria</taxon>
        <taxon>Pseudomonadati</taxon>
        <taxon>Pseudomonadota</taxon>
        <taxon>Betaproteobacteria</taxon>
        <taxon>Burkholderiales</taxon>
        <taxon>Burkholderiaceae</taxon>
        <taxon>Burkholderia</taxon>
        <taxon>Burkholderia cepacia complex</taxon>
    </lineage>
</organism>
<evidence type="ECO:0000313" key="1">
    <source>
        <dbReference type="EMBL" id="MBH9700136.1"/>
    </source>
</evidence>
<protein>
    <submittedName>
        <fullName evidence="1">Uncharacterized protein</fullName>
    </submittedName>
</protein>
<dbReference type="EMBL" id="JAEDXG010000029">
    <property type="protein sequence ID" value="MBH9700136.1"/>
    <property type="molecule type" value="Genomic_DNA"/>
</dbReference>
<accession>A0A8I1DR23</accession>
<reference evidence="1" key="1">
    <citation type="submission" date="2020-12" db="EMBL/GenBank/DDBJ databases">
        <title>Burkholderia cepacia complex in Mexico.</title>
        <authorList>
            <person name="Estrada P."/>
        </authorList>
    </citation>
    <scope>NUCLEOTIDE SEQUENCE</scope>
    <source>
        <strain evidence="1">871</strain>
    </source>
</reference>
<dbReference type="Proteomes" id="UP000645612">
    <property type="component" value="Unassembled WGS sequence"/>
</dbReference>
<proteinExistence type="predicted"/>
<dbReference type="AlphaFoldDB" id="A0A8I1DR23"/>